<feature type="transmembrane region" description="Helical" evidence="1">
    <location>
        <begin position="184"/>
        <end position="200"/>
    </location>
</feature>
<feature type="transmembrane region" description="Helical" evidence="1">
    <location>
        <begin position="162"/>
        <end position="178"/>
    </location>
</feature>
<organism evidence="2 3">
    <name type="scientific">Microbulbifer thermotolerans</name>
    <dbReference type="NCBI Taxonomy" id="252514"/>
    <lineage>
        <taxon>Bacteria</taxon>
        <taxon>Pseudomonadati</taxon>
        <taxon>Pseudomonadota</taxon>
        <taxon>Gammaproteobacteria</taxon>
        <taxon>Cellvibrionales</taxon>
        <taxon>Microbulbiferaceae</taxon>
        <taxon>Microbulbifer</taxon>
    </lineage>
</organism>
<evidence type="ECO:0000313" key="2">
    <source>
        <dbReference type="EMBL" id="AMX01394.1"/>
    </source>
</evidence>
<name>A0A143HI49_MICTH</name>
<keyword evidence="3" id="KW-1185">Reference proteome</keyword>
<proteinExistence type="predicted"/>
<feature type="transmembrane region" description="Helical" evidence="1">
    <location>
        <begin position="212"/>
        <end position="237"/>
    </location>
</feature>
<reference evidence="3" key="1">
    <citation type="submission" date="2016-03" db="EMBL/GenBank/DDBJ databases">
        <authorList>
            <person name="Lee Y.-S."/>
            <person name="Choi Y.-L."/>
        </authorList>
    </citation>
    <scope>NUCLEOTIDE SEQUENCE [LARGE SCALE GENOMIC DNA]</scope>
    <source>
        <strain evidence="3">DAU221</strain>
    </source>
</reference>
<dbReference type="KEGG" id="mthd:A3224_01295"/>
<dbReference type="OrthoDB" id="10010642at2"/>
<dbReference type="RefSeq" id="WP_067150443.1">
    <property type="nucleotide sequence ID" value="NZ_CP014864.1"/>
</dbReference>
<keyword evidence="1" id="KW-0472">Membrane</keyword>
<dbReference type="AlphaFoldDB" id="A0A143HI49"/>
<gene>
    <name evidence="2" type="ORF">A3224_01295</name>
</gene>
<dbReference type="EMBL" id="CP014864">
    <property type="protein sequence ID" value="AMX01394.1"/>
    <property type="molecule type" value="Genomic_DNA"/>
</dbReference>
<accession>A0A143HI49</accession>
<feature type="transmembrane region" description="Helical" evidence="1">
    <location>
        <begin position="61"/>
        <end position="82"/>
    </location>
</feature>
<evidence type="ECO:0000313" key="3">
    <source>
        <dbReference type="Proteomes" id="UP000076077"/>
    </source>
</evidence>
<dbReference type="GeneID" id="76606681"/>
<feature type="transmembrane region" description="Helical" evidence="1">
    <location>
        <begin position="137"/>
        <end position="155"/>
    </location>
</feature>
<feature type="transmembrane region" description="Helical" evidence="1">
    <location>
        <begin position="94"/>
        <end position="117"/>
    </location>
</feature>
<keyword evidence="1" id="KW-1133">Transmembrane helix</keyword>
<dbReference type="Proteomes" id="UP000076077">
    <property type="component" value="Chromosome"/>
</dbReference>
<keyword evidence="1" id="KW-0812">Transmembrane</keyword>
<protein>
    <submittedName>
        <fullName evidence="2">Uncharacterized protein</fullName>
    </submittedName>
</protein>
<evidence type="ECO:0000256" key="1">
    <source>
        <dbReference type="SAM" id="Phobius"/>
    </source>
</evidence>
<sequence length="238" mass="26612">MPEILPTTAILSVFASVLAIIDCYIAKKKRKITENSDLRSDRLSDLVVLTPFLALLYTENFWLNLVCTLPIILTSFLAQTFFYRKGWLGSPPEFLTLSPGSYLLAVVGYFIFFHQGFLGDSNMDSALTTAGESKSPYPWLNLWPYAAYLVFFLFATTRKSTNGIYLSILIMVLAVNILPFFTGYYWWSMLAGFCILAVTVRRAMDVLEPGSGGAVSFVGGYFYLITAFGSILAYAILY</sequence>